<gene>
    <name evidence="1" type="ORF">NPIL_103631</name>
</gene>
<accession>A0A8X6U9F6</accession>
<reference evidence="1" key="1">
    <citation type="submission" date="2020-08" db="EMBL/GenBank/DDBJ databases">
        <title>Multicomponent nature underlies the extraordinary mechanical properties of spider dragline silk.</title>
        <authorList>
            <person name="Kono N."/>
            <person name="Nakamura H."/>
            <person name="Mori M."/>
            <person name="Yoshida Y."/>
            <person name="Ohtoshi R."/>
            <person name="Malay A.D."/>
            <person name="Moran D.A.P."/>
            <person name="Tomita M."/>
            <person name="Numata K."/>
            <person name="Arakawa K."/>
        </authorList>
    </citation>
    <scope>NUCLEOTIDE SEQUENCE</scope>
</reference>
<dbReference type="Proteomes" id="UP000887013">
    <property type="component" value="Unassembled WGS sequence"/>
</dbReference>
<dbReference type="AlphaFoldDB" id="A0A8X6U9F6"/>
<organism evidence="1 2">
    <name type="scientific">Nephila pilipes</name>
    <name type="common">Giant wood spider</name>
    <name type="synonym">Nephila maculata</name>
    <dbReference type="NCBI Taxonomy" id="299642"/>
    <lineage>
        <taxon>Eukaryota</taxon>
        <taxon>Metazoa</taxon>
        <taxon>Ecdysozoa</taxon>
        <taxon>Arthropoda</taxon>
        <taxon>Chelicerata</taxon>
        <taxon>Arachnida</taxon>
        <taxon>Araneae</taxon>
        <taxon>Araneomorphae</taxon>
        <taxon>Entelegynae</taxon>
        <taxon>Araneoidea</taxon>
        <taxon>Nephilidae</taxon>
        <taxon>Nephila</taxon>
    </lineage>
</organism>
<proteinExistence type="predicted"/>
<comment type="caution">
    <text evidence="1">The sequence shown here is derived from an EMBL/GenBank/DDBJ whole genome shotgun (WGS) entry which is preliminary data.</text>
</comment>
<sequence>MKEKKARQIEIEVWESSYELASVEIAATPASMAVIIERGRALYRHRELCRGNAIDRLRRFEDLANEDNVFGQVKGSTSPDSNGRQSDSKVGLLVCKSNYYCSFTTRKEEKIKSAATEFDSELTSEN</sequence>
<dbReference type="EMBL" id="BMAW01025985">
    <property type="protein sequence ID" value="GFT94814.1"/>
    <property type="molecule type" value="Genomic_DNA"/>
</dbReference>
<name>A0A8X6U9F6_NEPPI</name>
<evidence type="ECO:0000313" key="2">
    <source>
        <dbReference type="Proteomes" id="UP000887013"/>
    </source>
</evidence>
<evidence type="ECO:0000313" key="1">
    <source>
        <dbReference type="EMBL" id="GFT94814.1"/>
    </source>
</evidence>
<protein>
    <submittedName>
        <fullName evidence="1">Uncharacterized protein</fullName>
    </submittedName>
</protein>
<keyword evidence="2" id="KW-1185">Reference proteome</keyword>